<dbReference type="OrthoDB" id="9813214at2"/>
<proteinExistence type="predicted"/>
<evidence type="ECO:0000313" key="2">
    <source>
        <dbReference type="Proteomes" id="UP000308528"/>
    </source>
</evidence>
<dbReference type="Proteomes" id="UP000308528">
    <property type="component" value="Unassembled WGS sequence"/>
</dbReference>
<evidence type="ECO:0000313" key="1">
    <source>
        <dbReference type="EMBL" id="THH34570.1"/>
    </source>
</evidence>
<organism evidence="1 2">
    <name type="scientific">Neolewinella litorea</name>
    <dbReference type="NCBI Taxonomy" id="2562452"/>
    <lineage>
        <taxon>Bacteria</taxon>
        <taxon>Pseudomonadati</taxon>
        <taxon>Bacteroidota</taxon>
        <taxon>Saprospiria</taxon>
        <taxon>Saprospirales</taxon>
        <taxon>Lewinellaceae</taxon>
        <taxon>Neolewinella</taxon>
    </lineage>
</organism>
<dbReference type="AlphaFoldDB" id="A0A4S4NET2"/>
<protein>
    <recommendedName>
        <fullName evidence="3">Glycosyltransferase</fullName>
    </recommendedName>
</protein>
<gene>
    <name evidence="1" type="ORF">E4021_17560</name>
</gene>
<comment type="caution">
    <text evidence="1">The sequence shown here is derived from an EMBL/GenBank/DDBJ whole genome shotgun (WGS) entry which is preliminary data.</text>
</comment>
<keyword evidence="2" id="KW-1185">Reference proteome</keyword>
<evidence type="ECO:0008006" key="3">
    <source>
        <dbReference type="Google" id="ProtNLM"/>
    </source>
</evidence>
<sequence length="376" mass="42923">MHRKKLRILAPSITDLKYFPPSATFLNYLSAQDNTEVVVLSYHSNESSFSESVKVRNISKTPYPSIFIDRLIAKVRSYYHFYKYLLKNKREVDIIFIGIWDFNFLKQIVKLINFKGIIVYQFHELDLSKLHLCRDADFCLIPEENRLWLTYFLGNLGKLPLLLPNIPNTQLGEAAVVPEIINELKRDNKKILLYQGLVSFKRRCLAEIIESLTLSSNELHLIIMPGAKADPAELGKVNTLALQLGVSERVHIIASLPAPMHLEIIRYADIGIGLYRPTSLNQVYAAPNRLYEFSKFGIPQILPDFPMFKALSVKFPFAVNVVNPESADEIATALNNLLIEVNYSNGVDMSNRFFLQNGDYSNLANKVWNEILKGII</sequence>
<dbReference type="RefSeq" id="WP_136460758.1">
    <property type="nucleotide sequence ID" value="NZ_SRSF01000017.1"/>
</dbReference>
<dbReference type="Gene3D" id="3.40.50.2000">
    <property type="entry name" value="Glycogen Phosphorylase B"/>
    <property type="match status" value="1"/>
</dbReference>
<reference evidence="1 2" key="1">
    <citation type="submission" date="2019-04" db="EMBL/GenBank/DDBJ databases">
        <title>Lewinella litorea sp. nov., isolated from a marine sand.</title>
        <authorList>
            <person name="Yoon J.-H."/>
        </authorList>
    </citation>
    <scope>NUCLEOTIDE SEQUENCE [LARGE SCALE GENOMIC DNA]</scope>
    <source>
        <strain evidence="1 2">HSMS-39</strain>
    </source>
</reference>
<dbReference type="SUPFAM" id="SSF53756">
    <property type="entry name" value="UDP-Glycosyltransferase/glycogen phosphorylase"/>
    <property type="match status" value="1"/>
</dbReference>
<dbReference type="EMBL" id="SRSF01000017">
    <property type="protein sequence ID" value="THH34570.1"/>
    <property type="molecule type" value="Genomic_DNA"/>
</dbReference>
<name>A0A4S4NET2_9BACT</name>
<accession>A0A4S4NET2</accession>